<dbReference type="InterPro" id="IPR050491">
    <property type="entry name" value="AmpC-like"/>
</dbReference>
<feature type="transmembrane region" description="Helical" evidence="1">
    <location>
        <begin position="497"/>
        <end position="516"/>
    </location>
</feature>
<dbReference type="HOGENOM" id="CLU_022757_1_0_9"/>
<evidence type="ECO:0000256" key="1">
    <source>
        <dbReference type="SAM" id="Phobius"/>
    </source>
</evidence>
<dbReference type="Pfam" id="PF00144">
    <property type="entry name" value="Beta-lactamase"/>
    <property type="match status" value="1"/>
</dbReference>
<accession>E6TUR0</accession>
<dbReference type="KEGG" id="bco:Bcell_3823"/>
<evidence type="ECO:0000313" key="4">
    <source>
        <dbReference type="Proteomes" id="UP000001401"/>
    </source>
</evidence>
<dbReference type="SUPFAM" id="SSF56601">
    <property type="entry name" value="beta-lactamase/transpeptidase-like"/>
    <property type="match status" value="1"/>
</dbReference>
<dbReference type="InterPro" id="IPR001466">
    <property type="entry name" value="Beta-lactam-related"/>
</dbReference>
<dbReference type="Gene3D" id="3.40.710.10">
    <property type="entry name" value="DD-peptidase/beta-lactamase superfamily"/>
    <property type="match status" value="1"/>
</dbReference>
<feature type="domain" description="Beta-lactamase-related" evidence="2">
    <location>
        <begin position="56"/>
        <end position="359"/>
    </location>
</feature>
<gene>
    <name evidence="3" type="ordered locus">Bcell_3823</name>
</gene>
<dbReference type="eggNOG" id="COG1680">
    <property type="taxonomic scope" value="Bacteria"/>
</dbReference>
<dbReference type="Proteomes" id="UP000001401">
    <property type="component" value="Chromosome"/>
</dbReference>
<keyword evidence="4" id="KW-1185">Reference proteome</keyword>
<keyword evidence="1" id="KW-1133">Transmembrane helix</keyword>
<dbReference type="PANTHER" id="PTHR46825:SF9">
    <property type="entry name" value="BETA-LACTAMASE-RELATED DOMAIN-CONTAINING PROTEIN"/>
    <property type="match status" value="1"/>
</dbReference>
<dbReference type="STRING" id="649639.Bcell_3823"/>
<keyword evidence="1" id="KW-0812">Transmembrane</keyword>
<proteinExistence type="predicted"/>
<feature type="transmembrane region" description="Helical" evidence="1">
    <location>
        <begin position="567"/>
        <end position="590"/>
    </location>
</feature>
<dbReference type="InterPro" id="IPR012338">
    <property type="entry name" value="Beta-lactam/transpept-like"/>
</dbReference>
<evidence type="ECO:0000259" key="2">
    <source>
        <dbReference type="Pfam" id="PF00144"/>
    </source>
</evidence>
<dbReference type="PANTHER" id="PTHR46825">
    <property type="entry name" value="D-ALANYL-D-ALANINE-CARBOXYPEPTIDASE/ENDOPEPTIDASE AMPH"/>
    <property type="match status" value="1"/>
</dbReference>
<feature type="transmembrane region" description="Helical" evidence="1">
    <location>
        <begin position="597"/>
        <end position="619"/>
    </location>
</feature>
<dbReference type="RefSeq" id="WP_013490393.1">
    <property type="nucleotide sequence ID" value="NC_014829.1"/>
</dbReference>
<protein>
    <submittedName>
        <fullName evidence="3">Beta-lactamase</fullName>
    </submittedName>
</protein>
<sequence>MLKSKWVLKKSILFFILIFMFEPLDIHANEELSEITNEIFKREIREFYKNWEMESKVTGSVFVFVHNGEVYHVSFGVEDLKTNNPIRYDRSLFRIGSITKSFTAIAIMQLVEEGKIDLNENVNTYLKNIRVPETFDQPITLNHLLTHTAGFDEKIVKMQSEQFENALPLQMYLQENLPERIREPGLFIQYSNHGYALAGAIIEDVTGMTYEEYIRANILEPLEMRNTHPRITSEALEYLVKEYNYVEGDYNPAPVYDLNGLYPAGAFLATAEDMSHYIEAHLNRGEYKGKHLLTNTSHSEMHHAQFRHHSLQKGIGYGFFEYNVPDFHVTSHTGATNSTYSTLILDHTRSFGMFFSATGPEAIHMLENLYQMIDTTLYPYSIHVSSNYTNFVATNRTSFEGEYYDTRVSLSDPSKIMRLFVPATNITANDNGITVTDASGSADYIQIDDFVFKNQENGNTLVFHVDSNGEVTHALPGYGALVKTNFWQSPNTHRSTFTVLIVWFTIVLLAWISLAIRDVVKKSWKSRSLLWQLNGIGVCAHLFFYITVIYAFERLENINNLMFGLPWYLQVATPLPYISVPITALMIYLLIKNKRKVKLAIIAFTIINIVLLATSITLLQHYQLI</sequence>
<reference evidence="3 4" key="1">
    <citation type="submission" date="2010-12" db="EMBL/GenBank/DDBJ databases">
        <title>Complete sequence of Bacillus cellulosilyticus DSM 2522.</title>
        <authorList>
            <consortium name="US DOE Joint Genome Institute"/>
            <person name="Lucas S."/>
            <person name="Copeland A."/>
            <person name="Lapidus A."/>
            <person name="Cheng J.-F."/>
            <person name="Bruce D."/>
            <person name="Goodwin L."/>
            <person name="Pitluck S."/>
            <person name="Chertkov O."/>
            <person name="Detter J.C."/>
            <person name="Han C."/>
            <person name="Tapia R."/>
            <person name="Land M."/>
            <person name="Hauser L."/>
            <person name="Jeffries C."/>
            <person name="Kyrpides N."/>
            <person name="Ivanova N."/>
            <person name="Mikhailova N."/>
            <person name="Brumm P."/>
            <person name="Mead D."/>
            <person name="Woyke T."/>
        </authorList>
    </citation>
    <scope>NUCLEOTIDE SEQUENCE [LARGE SCALE GENOMIC DNA]</scope>
    <source>
        <strain evidence="4">ATCC 21833 / DSM 2522 / FERM P-1141 / JCM 9156 / N-4</strain>
    </source>
</reference>
<dbReference type="AlphaFoldDB" id="E6TUR0"/>
<name>E6TUR0_EVAC2</name>
<evidence type="ECO:0000313" key="3">
    <source>
        <dbReference type="EMBL" id="ADU32062.1"/>
    </source>
</evidence>
<dbReference type="OrthoDB" id="846150at2"/>
<organism evidence="3 4">
    <name type="scientific">Evansella cellulosilytica (strain ATCC 21833 / DSM 2522 / FERM P-1141 / JCM 9156 / N-4)</name>
    <name type="common">Bacillus cellulosilyticus</name>
    <dbReference type="NCBI Taxonomy" id="649639"/>
    <lineage>
        <taxon>Bacteria</taxon>
        <taxon>Bacillati</taxon>
        <taxon>Bacillota</taxon>
        <taxon>Bacilli</taxon>
        <taxon>Bacillales</taxon>
        <taxon>Bacillaceae</taxon>
        <taxon>Evansella</taxon>
    </lineage>
</organism>
<feature type="transmembrane region" description="Helical" evidence="1">
    <location>
        <begin position="528"/>
        <end position="552"/>
    </location>
</feature>
<dbReference type="EMBL" id="CP002394">
    <property type="protein sequence ID" value="ADU32062.1"/>
    <property type="molecule type" value="Genomic_DNA"/>
</dbReference>
<keyword evidence="1" id="KW-0472">Membrane</keyword>